<dbReference type="AlphaFoldDB" id="A0A4R4PZD8"/>
<evidence type="ECO:0000313" key="12">
    <source>
        <dbReference type="EMBL" id="TDC27944.1"/>
    </source>
</evidence>
<evidence type="ECO:0000256" key="4">
    <source>
        <dbReference type="ARBA" id="ARBA00022857"/>
    </source>
</evidence>
<dbReference type="GO" id="GO:0141148">
    <property type="term" value="F:enoyl-[acyl-carrier-protein] reductase (NADPH) activity"/>
    <property type="evidence" value="ECO:0007669"/>
    <property type="project" value="UniProtKB-EC"/>
</dbReference>
<keyword evidence="3" id="KW-0276">Fatty acid metabolism</keyword>
<keyword evidence="2" id="KW-0444">Lipid biosynthesis</keyword>
<evidence type="ECO:0000256" key="6">
    <source>
        <dbReference type="ARBA" id="ARBA00023002"/>
    </source>
</evidence>
<feature type="domain" description="Enoyl reductase (ER)" evidence="11">
    <location>
        <begin position="10"/>
        <end position="320"/>
    </location>
</feature>
<accession>A0A4R4PZD8</accession>
<proteinExistence type="inferred from homology"/>
<dbReference type="InterPro" id="IPR013149">
    <property type="entry name" value="ADH-like_C"/>
</dbReference>
<organism evidence="12 13">
    <name type="scientific">Kribbella albertanoniae</name>
    <dbReference type="NCBI Taxonomy" id="1266829"/>
    <lineage>
        <taxon>Bacteria</taxon>
        <taxon>Bacillati</taxon>
        <taxon>Actinomycetota</taxon>
        <taxon>Actinomycetes</taxon>
        <taxon>Propionibacteriales</taxon>
        <taxon>Kribbellaceae</taxon>
        <taxon>Kribbella</taxon>
    </lineage>
</organism>
<dbReference type="EC" id="1.3.1.104" evidence="9"/>
<dbReference type="RefSeq" id="WP_132408454.1">
    <property type="nucleotide sequence ID" value="NZ_SMKA01000086.1"/>
</dbReference>
<comment type="similarity">
    <text evidence="1">Belongs to the zinc-containing alcohol dehydrogenase family. Quinone oxidoreductase subfamily.</text>
</comment>
<dbReference type="EMBL" id="SMKA01000086">
    <property type="protein sequence ID" value="TDC27944.1"/>
    <property type="molecule type" value="Genomic_DNA"/>
</dbReference>
<sequence length="322" mass="33877">MKVVLKALGELLDNSVLEAAAGPAGPGEVLVAIEAATINPVDSMLASGNYGYQVQVPFDLGTEGIGWVTQVGEAVDPALHGRRVLILPNYEQGTWADQVVVKAANVVPIPDGGDPLQLAMVGTNPLTAHLALTKFVDLKPGDWIGQNLGNSAVGQYVTALAKHAGLKILSVVRRPEAAEGLESDVVLVDGDDLSGRIRSALGTDRFELVLDGAGDSTVGALAQWAAFGGTVVSYSSVTGLAPAVGLGDHIYQQLQLRGLWIPNWLEQAPRSEIEETYGELAQLTVDGVLRARVAATYPVAEFAKAVQHSRQPDRSGKVLLRP</sequence>
<evidence type="ECO:0000256" key="5">
    <source>
        <dbReference type="ARBA" id="ARBA00022946"/>
    </source>
</evidence>
<dbReference type="PANTHER" id="PTHR43981">
    <property type="entry name" value="ENOYL-[ACYL-CARRIER-PROTEIN] REDUCTASE, MITOCHONDRIAL"/>
    <property type="match status" value="1"/>
</dbReference>
<keyword evidence="6" id="KW-0560">Oxidoreductase</keyword>
<dbReference type="Pfam" id="PF00107">
    <property type="entry name" value="ADH_zinc_N"/>
    <property type="match status" value="1"/>
</dbReference>
<evidence type="ECO:0000256" key="10">
    <source>
        <dbReference type="ARBA" id="ARBA00048843"/>
    </source>
</evidence>
<protein>
    <recommendedName>
        <fullName evidence="9">enoyl-[acyl-carrier-protein] reductase</fullName>
        <ecNumber evidence="9">1.3.1.104</ecNumber>
    </recommendedName>
</protein>
<dbReference type="GO" id="GO:0006633">
    <property type="term" value="P:fatty acid biosynthetic process"/>
    <property type="evidence" value="ECO:0007669"/>
    <property type="project" value="UniProtKB-KW"/>
</dbReference>
<gene>
    <name evidence="12" type="ORF">E1261_19670</name>
</gene>
<dbReference type="Pfam" id="PF08240">
    <property type="entry name" value="ADH_N"/>
    <property type="match status" value="1"/>
</dbReference>
<dbReference type="PANTHER" id="PTHR43981:SF2">
    <property type="entry name" value="ENOYL-[ACYL-CARRIER-PROTEIN] REDUCTASE, MITOCHONDRIAL"/>
    <property type="match status" value="1"/>
</dbReference>
<comment type="caution">
    <text evidence="12">The sequence shown here is derived from an EMBL/GenBank/DDBJ whole genome shotgun (WGS) entry which is preliminary data.</text>
</comment>
<dbReference type="InterPro" id="IPR011032">
    <property type="entry name" value="GroES-like_sf"/>
</dbReference>
<dbReference type="SUPFAM" id="SSF51735">
    <property type="entry name" value="NAD(P)-binding Rossmann-fold domains"/>
    <property type="match status" value="1"/>
</dbReference>
<keyword evidence="8" id="KW-0275">Fatty acid biosynthesis</keyword>
<dbReference type="InterPro" id="IPR036291">
    <property type="entry name" value="NAD(P)-bd_dom_sf"/>
</dbReference>
<keyword evidence="4" id="KW-0521">NADP</keyword>
<name>A0A4R4PZD8_9ACTN</name>
<dbReference type="InterPro" id="IPR013154">
    <property type="entry name" value="ADH-like_N"/>
</dbReference>
<comment type="catalytic activity">
    <reaction evidence="10">
        <text>a 2,3-saturated acyl-[ACP] + NADP(+) = a (2E)-enoyl-[ACP] + NADPH + H(+)</text>
        <dbReference type="Rhea" id="RHEA:22564"/>
        <dbReference type="Rhea" id="RHEA-COMP:9925"/>
        <dbReference type="Rhea" id="RHEA-COMP:9926"/>
        <dbReference type="ChEBI" id="CHEBI:15378"/>
        <dbReference type="ChEBI" id="CHEBI:57783"/>
        <dbReference type="ChEBI" id="CHEBI:58349"/>
        <dbReference type="ChEBI" id="CHEBI:78784"/>
        <dbReference type="ChEBI" id="CHEBI:78785"/>
        <dbReference type="EC" id="1.3.1.104"/>
    </reaction>
</comment>
<dbReference type="Gene3D" id="3.90.180.10">
    <property type="entry name" value="Medium-chain alcohol dehydrogenases, catalytic domain"/>
    <property type="match status" value="1"/>
</dbReference>
<dbReference type="InterPro" id="IPR020843">
    <property type="entry name" value="ER"/>
</dbReference>
<evidence type="ECO:0000256" key="3">
    <source>
        <dbReference type="ARBA" id="ARBA00022832"/>
    </source>
</evidence>
<keyword evidence="5" id="KW-0809">Transit peptide</keyword>
<evidence type="ECO:0000256" key="2">
    <source>
        <dbReference type="ARBA" id="ARBA00022516"/>
    </source>
</evidence>
<evidence type="ECO:0000256" key="8">
    <source>
        <dbReference type="ARBA" id="ARBA00023160"/>
    </source>
</evidence>
<evidence type="ECO:0000256" key="9">
    <source>
        <dbReference type="ARBA" id="ARBA00038963"/>
    </source>
</evidence>
<dbReference type="Proteomes" id="UP000295075">
    <property type="component" value="Unassembled WGS sequence"/>
</dbReference>
<evidence type="ECO:0000256" key="1">
    <source>
        <dbReference type="ARBA" id="ARBA00010371"/>
    </source>
</evidence>
<keyword evidence="13" id="KW-1185">Reference proteome</keyword>
<dbReference type="CDD" id="cd05282">
    <property type="entry name" value="ETR_like"/>
    <property type="match status" value="1"/>
</dbReference>
<dbReference type="SUPFAM" id="SSF50129">
    <property type="entry name" value="GroES-like"/>
    <property type="match status" value="1"/>
</dbReference>
<evidence type="ECO:0000259" key="11">
    <source>
        <dbReference type="SMART" id="SM00829"/>
    </source>
</evidence>
<reference evidence="12 13" key="1">
    <citation type="submission" date="2019-03" db="EMBL/GenBank/DDBJ databases">
        <title>Draft genome sequences of novel Actinobacteria.</title>
        <authorList>
            <person name="Sahin N."/>
            <person name="Ay H."/>
            <person name="Saygin H."/>
        </authorList>
    </citation>
    <scope>NUCLEOTIDE SEQUENCE [LARGE SCALE GENOMIC DNA]</scope>
    <source>
        <strain evidence="12 13">JCM 30547</strain>
    </source>
</reference>
<evidence type="ECO:0000313" key="13">
    <source>
        <dbReference type="Proteomes" id="UP000295075"/>
    </source>
</evidence>
<evidence type="ECO:0000256" key="7">
    <source>
        <dbReference type="ARBA" id="ARBA00023098"/>
    </source>
</evidence>
<dbReference type="Gene3D" id="3.40.50.720">
    <property type="entry name" value="NAD(P)-binding Rossmann-like Domain"/>
    <property type="match status" value="1"/>
</dbReference>
<dbReference type="OrthoDB" id="9792162at2"/>
<keyword evidence="7" id="KW-0443">Lipid metabolism</keyword>
<dbReference type="SMART" id="SM00829">
    <property type="entry name" value="PKS_ER"/>
    <property type="match status" value="1"/>
</dbReference>
<dbReference type="InterPro" id="IPR051034">
    <property type="entry name" value="Mito_Enoyl-ACP_Reductase"/>
</dbReference>